<dbReference type="AlphaFoldDB" id="T1GPA2"/>
<dbReference type="EMBL" id="CAQQ02190967">
    <property type="status" value="NOT_ANNOTATED_CDS"/>
    <property type="molecule type" value="Genomic_DNA"/>
</dbReference>
<protein>
    <submittedName>
        <fullName evidence="1">Uncharacterized protein</fullName>
    </submittedName>
</protein>
<sequence length="66" mass="7288">MGWEVLANIQCKSLESSESGVKSNLPNGHINFQLPQPGGNLGFSEIQSQQAHLWKFIPPIELTVLE</sequence>
<reference evidence="1" key="2">
    <citation type="submission" date="2015-06" db="UniProtKB">
        <authorList>
            <consortium name="EnsemblMetazoa"/>
        </authorList>
    </citation>
    <scope>IDENTIFICATION</scope>
</reference>
<name>T1GPA2_MEGSC</name>
<accession>T1GPA2</accession>
<keyword evidence="2" id="KW-1185">Reference proteome</keyword>
<evidence type="ECO:0000313" key="2">
    <source>
        <dbReference type="Proteomes" id="UP000015102"/>
    </source>
</evidence>
<dbReference type="HOGENOM" id="CLU_2834088_0_0_1"/>
<dbReference type="Proteomes" id="UP000015102">
    <property type="component" value="Unassembled WGS sequence"/>
</dbReference>
<evidence type="ECO:0000313" key="1">
    <source>
        <dbReference type="EnsemblMetazoa" id="MESCA005425-PA"/>
    </source>
</evidence>
<reference evidence="2" key="1">
    <citation type="submission" date="2013-02" db="EMBL/GenBank/DDBJ databases">
        <authorList>
            <person name="Hughes D."/>
        </authorList>
    </citation>
    <scope>NUCLEOTIDE SEQUENCE</scope>
    <source>
        <strain>Durham</strain>
        <strain evidence="2">NC isolate 2 -- Noor lab</strain>
    </source>
</reference>
<proteinExistence type="predicted"/>
<organism evidence="1 2">
    <name type="scientific">Megaselia scalaris</name>
    <name type="common">Humpbacked fly</name>
    <name type="synonym">Phora scalaris</name>
    <dbReference type="NCBI Taxonomy" id="36166"/>
    <lineage>
        <taxon>Eukaryota</taxon>
        <taxon>Metazoa</taxon>
        <taxon>Ecdysozoa</taxon>
        <taxon>Arthropoda</taxon>
        <taxon>Hexapoda</taxon>
        <taxon>Insecta</taxon>
        <taxon>Pterygota</taxon>
        <taxon>Neoptera</taxon>
        <taxon>Endopterygota</taxon>
        <taxon>Diptera</taxon>
        <taxon>Brachycera</taxon>
        <taxon>Muscomorpha</taxon>
        <taxon>Platypezoidea</taxon>
        <taxon>Phoridae</taxon>
        <taxon>Megaseliini</taxon>
        <taxon>Megaselia</taxon>
    </lineage>
</organism>
<dbReference type="EMBL" id="CAQQ02190966">
    <property type="status" value="NOT_ANNOTATED_CDS"/>
    <property type="molecule type" value="Genomic_DNA"/>
</dbReference>
<dbReference type="EnsemblMetazoa" id="MESCA005425-RA">
    <property type="protein sequence ID" value="MESCA005425-PA"/>
    <property type="gene ID" value="MESCA005425"/>
</dbReference>